<protein>
    <submittedName>
        <fullName evidence="5">Hydroxyacid dehydrogenase</fullName>
    </submittedName>
</protein>
<feature type="domain" description="D-isomer specific 2-hydroxyacid dehydrogenase NAD-binding" evidence="4">
    <location>
        <begin position="116"/>
        <end position="290"/>
    </location>
</feature>
<proteinExistence type="inferred from homology"/>
<dbReference type="Pfam" id="PF02826">
    <property type="entry name" value="2-Hacid_dh_C"/>
    <property type="match status" value="1"/>
</dbReference>
<dbReference type="Gene3D" id="3.40.50.720">
    <property type="entry name" value="NAD(P)-binding Rossmann-like Domain"/>
    <property type="match status" value="2"/>
</dbReference>
<gene>
    <name evidence="5" type="ORF">EIW28_00875</name>
</gene>
<accession>A0A426V5W1</accession>
<keyword evidence="6" id="KW-1185">Reference proteome</keyword>
<dbReference type="EMBL" id="RSEB01000001">
    <property type="protein sequence ID" value="RRS02200.1"/>
    <property type="molecule type" value="Genomic_DNA"/>
</dbReference>
<evidence type="ECO:0000256" key="3">
    <source>
        <dbReference type="ARBA" id="ARBA00023027"/>
    </source>
</evidence>
<dbReference type="PANTHER" id="PTHR42789:SF1">
    <property type="entry name" value="D-ISOMER SPECIFIC 2-HYDROXYACID DEHYDROGENASE FAMILY PROTEIN (AFU_ORTHOLOGUE AFUA_6G10090)"/>
    <property type="match status" value="1"/>
</dbReference>
<dbReference type="OrthoDB" id="4324715at2"/>
<keyword evidence="2" id="KW-0560">Oxidoreductase</keyword>
<keyword evidence="3" id="KW-0520">NAD</keyword>
<comment type="similarity">
    <text evidence="1">Belongs to the D-isomer specific 2-hydroxyacid dehydrogenase family.</text>
</comment>
<dbReference type="PROSITE" id="PS00670">
    <property type="entry name" value="D_2_HYDROXYACID_DH_2"/>
    <property type="match status" value="1"/>
</dbReference>
<dbReference type="Proteomes" id="UP000277256">
    <property type="component" value="Unassembled WGS sequence"/>
</dbReference>
<dbReference type="InterPro" id="IPR006140">
    <property type="entry name" value="D-isomer_DH_NAD-bd"/>
</dbReference>
<dbReference type="PANTHER" id="PTHR42789">
    <property type="entry name" value="D-ISOMER SPECIFIC 2-HYDROXYACID DEHYDROGENASE FAMILY PROTEIN (AFU_ORTHOLOGUE AFUA_6G10090)"/>
    <property type="match status" value="1"/>
</dbReference>
<dbReference type="InterPro" id="IPR036291">
    <property type="entry name" value="NAD(P)-bd_dom_sf"/>
</dbReference>
<dbReference type="CDD" id="cd12167">
    <property type="entry name" value="2-Hacid_dh_8"/>
    <property type="match status" value="1"/>
</dbReference>
<dbReference type="GO" id="GO:0016616">
    <property type="term" value="F:oxidoreductase activity, acting on the CH-OH group of donors, NAD or NADP as acceptor"/>
    <property type="evidence" value="ECO:0007669"/>
    <property type="project" value="UniProtKB-ARBA"/>
</dbReference>
<evidence type="ECO:0000256" key="2">
    <source>
        <dbReference type="ARBA" id="ARBA00023002"/>
    </source>
</evidence>
<comment type="caution">
    <text evidence="5">The sequence shown here is derived from an EMBL/GenBank/DDBJ whole genome shotgun (WGS) entry which is preliminary data.</text>
</comment>
<organism evidence="5 6">
    <name type="scientific">Glycomyces terrestris</name>
    <dbReference type="NCBI Taxonomy" id="2493553"/>
    <lineage>
        <taxon>Bacteria</taxon>
        <taxon>Bacillati</taxon>
        <taxon>Actinomycetota</taxon>
        <taxon>Actinomycetes</taxon>
        <taxon>Glycomycetales</taxon>
        <taxon>Glycomycetaceae</taxon>
        <taxon>Glycomyces</taxon>
    </lineage>
</organism>
<dbReference type="InterPro" id="IPR029753">
    <property type="entry name" value="D-isomer_DH_CS"/>
</dbReference>
<dbReference type="AlphaFoldDB" id="A0A426V5W1"/>
<evidence type="ECO:0000313" key="6">
    <source>
        <dbReference type="Proteomes" id="UP000277256"/>
    </source>
</evidence>
<evidence type="ECO:0000259" key="4">
    <source>
        <dbReference type="Pfam" id="PF02826"/>
    </source>
</evidence>
<evidence type="ECO:0000256" key="1">
    <source>
        <dbReference type="ARBA" id="ARBA00005854"/>
    </source>
</evidence>
<dbReference type="SUPFAM" id="SSF52283">
    <property type="entry name" value="Formate/glycerate dehydrogenase catalytic domain-like"/>
    <property type="match status" value="1"/>
</dbReference>
<name>A0A426V5W1_9ACTN</name>
<reference evidence="5 6" key="1">
    <citation type="submission" date="2018-12" db="EMBL/GenBank/DDBJ databases">
        <title>Glycomyces sp. YIM 121974 draft genome.</title>
        <authorList>
            <person name="Li Q."/>
        </authorList>
    </citation>
    <scope>NUCLEOTIDE SEQUENCE [LARGE SCALE GENOMIC DNA]</scope>
    <source>
        <strain evidence="5 6">YIM 121974</strain>
    </source>
</reference>
<evidence type="ECO:0000313" key="5">
    <source>
        <dbReference type="EMBL" id="RRS02200.1"/>
    </source>
</evidence>
<dbReference type="GO" id="GO:0051287">
    <property type="term" value="F:NAD binding"/>
    <property type="evidence" value="ECO:0007669"/>
    <property type="project" value="InterPro"/>
</dbReference>
<dbReference type="SUPFAM" id="SSF51735">
    <property type="entry name" value="NAD(P)-binding Rossmann-fold domains"/>
    <property type="match status" value="1"/>
</dbReference>
<sequence length="330" mass="35068">MRAAFAMAPAALRDQVFSAEQLEELARLLDLAPKMLTDPRDVDRLPQADRIELLITGWGCPVLDAALLERLPALKYVIHSAGSVKPFVTDALWERGVRVSSQVAANAVPVAEYTVAMIVLANKDVFDMARRARRGEPDPDIRTELADAGNYGKVVGVVGASQVGSLVLRMLAAYDLRLLVTDPTLDAAGAAALGAELVPLDVLVRDSDVVTVHAPSIPQTRGLIGADELSAMRPGATLINTSRAEIIDQDALARVAATGRIQAILDLLHPGESGRALARMENVIVTPHLAGSVGRELHRLGAGVLDEVRRVAGGAPLHFPVDPRTLARSA</sequence>
<dbReference type="InterPro" id="IPR050857">
    <property type="entry name" value="D-2-hydroxyacid_DH"/>
</dbReference>